<sequence length="56" mass="6068">MDCSHKDGDDRGAHNAELLLTLTMLVKLTSVRLEISDSASDRIVGPALRRPARPAP</sequence>
<protein>
    <submittedName>
        <fullName evidence="1">Uncharacterized protein</fullName>
    </submittedName>
</protein>
<dbReference type="Proteomes" id="UP000246085">
    <property type="component" value="Chromosome BRAD3257"/>
</dbReference>
<dbReference type="AlphaFoldDB" id="A0A2U3PS17"/>
<reference evidence="1 2" key="1">
    <citation type="submission" date="2018-03" db="EMBL/GenBank/DDBJ databases">
        <authorList>
            <person name="Gully D."/>
        </authorList>
    </citation>
    <scope>NUCLEOTIDE SEQUENCE [LARGE SCALE GENOMIC DNA]</scope>
    <source>
        <strain evidence="1">ORS3257</strain>
    </source>
</reference>
<evidence type="ECO:0000313" key="2">
    <source>
        <dbReference type="Proteomes" id="UP000246085"/>
    </source>
</evidence>
<accession>A0A2U3PS17</accession>
<dbReference type="EMBL" id="LS398110">
    <property type="protein sequence ID" value="SPP91926.1"/>
    <property type="molecule type" value="Genomic_DNA"/>
</dbReference>
<proteinExistence type="predicted"/>
<evidence type="ECO:0000313" key="1">
    <source>
        <dbReference type="EMBL" id="SPP91926.1"/>
    </source>
</evidence>
<organism evidence="1 2">
    <name type="scientific">Bradyrhizobium vignae</name>
    <dbReference type="NCBI Taxonomy" id="1549949"/>
    <lineage>
        <taxon>Bacteria</taxon>
        <taxon>Pseudomonadati</taxon>
        <taxon>Pseudomonadota</taxon>
        <taxon>Alphaproteobacteria</taxon>
        <taxon>Hyphomicrobiales</taxon>
        <taxon>Nitrobacteraceae</taxon>
        <taxon>Bradyrhizobium</taxon>
    </lineage>
</organism>
<dbReference type="KEGG" id="bvz:BRAD3257_0769"/>
<gene>
    <name evidence="1" type="ORF">BRAD3257_0769</name>
</gene>
<name>A0A2U3PS17_9BRAD</name>